<dbReference type="Gene3D" id="1.10.287.950">
    <property type="entry name" value="Methyl-accepting chemotaxis protein"/>
    <property type="match status" value="1"/>
</dbReference>
<keyword evidence="2" id="KW-0675">Receptor</keyword>
<dbReference type="Proteomes" id="UP000198828">
    <property type="component" value="Unassembled WGS sequence"/>
</dbReference>
<dbReference type="InterPro" id="IPR025991">
    <property type="entry name" value="Chemoreceptor_zinc-bind_dom"/>
</dbReference>
<organism evidence="2 3">
    <name type="scientific">Tepidimicrobium xylanilyticum</name>
    <dbReference type="NCBI Taxonomy" id="1123352"/>
    <lineage>
        <taxon>Bacteria</taxon>
        <taxon>Bacillati</taxon>
        <taxon>Bacillota</taxon>
        <taxon>Tissierellia</taxon>
        <taxon>Tissierellales</taxon>
        <taxon>Tepidimicrobiaceae</taxon>
        <taxon>Tepidimicrobium</taxon>
    </lineage>
</organism>
<name>A0A1H3EDW6_9FIRM</name>
<protein>
    <submittedName>
        <fullName evidence="2">Chemoreceptor zinc-binding domain-containing protein</fullName>
    </submittedName>
</protein>
<evidence type="ECO:0000313" key="3">
    <source>
        <dbReference type="Proteomes" id="UP000198828"/>
    </source>
</evidence>
<proteinExistence type="predicted"/>
<dbReference type="SUPFAM" id="SSF58104">
    <property type="entry name" value="Methyl-accepting chemotaxis protein (MCP) signaling domain"/>
    <property type="match status" value="1"/>
</dbReference>
<reference evidence="2 3" key="1">
    <citation type="submission" date="2016-10" db="EMBL/GenBank/DDBJ databases">
        <authorList>
            <person name="de Groot N.N."/>
        </authorList>
    </citation>
    <scope>NUCLEOTIDE SEQUENCE [LARGE SCALE GENOMIC DNA]</scope>
    <source>
        <strain evidence="2 3">DSM 23310</strain>
    </source>
</reference>
<evidence type="ECO:0000313" key="2">
    <source>
        <dbReference type="EMBL" id="SDX76820.1"/>
    </source>
</evidence>
<feature type="domain" description="Chemoreceptor zinc-binding" evidence="1">
    <location>
        <begin position="154"/>
        <end position="218"/>
    </location>
</feature>
<dbReference type="Gene3D" id="1.20.120.30">
    <property type="entry name" value="Aspartate receptor, ligand-binding domain"/>
    <property type="match status" value="1"/>
</dbReference>
<dbReference type="Pfam" id="PF13682">
    <property type="entry name" value="CZB"/>
    <property type="match status" value="1"/>
</dbReference>
<dbReference type="AlphaFoldDB" id="A0A1H3EDW6"/>
<accession>A0A1H3EDW6</accession>
<evidence type="ECO:0000259" key="1">
    <source>
        <dbReference type="Pfam" id="PF13682"/>
    </source>
</evidence>
<sequence>MIPKPTYNPDLAIFLAKSRKSSINLYGPKATEVLELIPIVAQEIRNLADDTKQKLNGMMQFVNSIRIAAEESKVSLNNTINSSYQMSEKIEAVSDTVSIHEDAKKSVEFAGQISQIDNQLSEMLGTMFQSLEGGIHAIKKEEILDVLSKAVKAHMKWIEVLKVSVDEMRIYPLQTNPRKCAFGYFYNAIRINYAEIIEEWKQVGEIHHRFHLIGDKAIEAIKNHQKGQALDLCNEAETLSKEIIHLMENIMSKLKSLDKLG</sequence>
<dbReference type="EMBL" id="FNNG01000019">
    <property type="protein sequence ID" value="SDX76820.1"/>
    <property type="molecule type" value="Genomic_DNA"/>
</dbReference>
<keyword evidence="3" id="KW-1185">Reference proteome</keyword>
<gene>
    <name evidence="2" type="ORF">SAMN05660923_02892</name>
</gene>